<comment type="catalytic activity">
    <reaction evidence="13 14 15">
        <text>protoporphyrinogen IX + 3 A = protoporphyrin IX + 3 AH2</text>
        <dbReference type="Rhea" id="RHEA:62000"/>
        <dbReference type="ChEBI" id="CHEBI:13193"/>
        <dbReference type="ChEBI" id="CHEBI:17499"/>
        <dbReference type="ChEBI" id="CHEBI:57306"/>
        <dbReference type="ChEBI" id="CHEBI:57307"/>
    </reaction>
</comment>
<dbReference type="Pfam" id="PF03653">
    <property type="entry name" value="UPF0093"/>
    <property type="match status" value="1"/>
</dbReference>
<sequence length="140" mass="16503">MLWLKTFHILFVMSWMAGIFYLPRIFVHFVEGQAAGQQVDRLAIMAKKLYRFMTIMMVLAIGTGIWLWLAYWPLAQGMGWLHAKIVFVVLMLAYHYWTKKRTDEMQQGHLDHSGVYYRWANEIPLVLTIVILILVVVKPF</sequence>
<feature type="binding site" description="axial binding residue" evidence="14">
    <location>
        <position position="8"/>
    </location>
    <ligand>
        <name>heme</name>
        <dbReference type="ChEBI" id="CHEBI:30413"/>
    </ligand>
    <ligandPart>
        <name>Fe</name>
        <dbReference type="ChEBI" id="CHEBI:18248"/>
    </ligandPart>
</feature>
<comment type="cofactor">
    <cofactor evidence="14 15">
        <name>heme b</name>
        <dbReference type="ChEBI" id="CHEBI:60344"/>
    </cofactor>
    <text evidence="14 15">Binds 1 heme b (iron(II)-protoporphyrin IX) group per subunit.</text>
</comment>
<comment type="pathway">
    <text evidence="2 14 15">Porphyrin-containing compound metabolism; protoporphyrin-IX biosynthesis; protoporphyrin-IX from protoporphyrinogen-IX: step 1/1.</text>
</comment>
<evidence type="ECO:0000256" key="8">
    <source>
        <dbReference type="ARBA" id="ARBA00022723"/>
    </source>
</evidence>
<keyword evidence="11 14" id="KW-0408">Iron</keyword>
<evidence type="ECO:0000256" key="1">
    <source>
        <dbReference type="ARBA" id="ARBA00004651"/>
    </source>
</evidence>
<evidence type="ECO:0000313" key="16">
    <source>
        <dbReference type="EMBL" id="QAB15473.1"/>
    </source>
</evidence>
<dbReference type="HAMAP" id="MF_02239">
    <property type="entry name" value="HemJ"/>
    <property type="match status" value="1"/>
</dbReference>
<comment type="subunit">
    <text evidence="14">Homodimer.</text>
</comment>
<dbReference type="KEGG" id="htr:EPV75_07250"/>
<keyword evidence="12 14" id="KW-0472">Membrane</keyword>
<protein>
    <recommendedName>
        <fullName evidence="4 14">Protoporphyrinogen IX oxidase</fullName>
        <shortName evidence="14">PPO</shortName>
        <ecNumber evidence="14 15">1.3.99.-</ecNumber>
    </recommendedName>
</protein>
<evidence type="ECO:0000256" key="7">
    <source>
        <dbReference type="ARBA" id="ARBA00022692"/>
    </source>
</evidence>
<evidence type="ECO:0000256" key="6">
    <source>
        <dbReference type="ARBA" id="ARBA00022617"/>
    </source>
</evidence>
<keyword evidence="10 14" id="KW-0560">Oxidoreductase</keyword>
<reference evidence="16 17" key="1">
    <citation type="journal article" date="2018" name="Environ. Microbiol.">
        <title>Genomes of ubiquitous marine and hypersaline Hydrogenovibrio, Thiomicrorhabdus and Thiomicrospira spp. encode a diversity of mechanisms to sustain chemolithoautotrophy in heterogeneous environments.</title>
        <authorList>
            <person name="Scott K.M."/>
            <person name="Williams J."/>
            <person name="Porter C.M.B."/>
            <person name="Russel S."/>
            <person name="Harmer T.L."/>
            <person name="Paul J.H."/>
            <person name="Antonen K.M."/>
            <person name="Bridges M.K."/>
            <person name="Camper G.J."/>
            <person name="Campla C.K."/>
            <person name="Casella L.G."/>
            <person name="Chase E."/>
            <person name="Conrad J.W."/>
            <person name="Cruz M.C."/>
            <person name="Dunlap D.S."/>
            <person name="Duran L."/>
            <person name="Fahsbender E.M."/>
            <person name="Goldsmith D.B."/>
            <person name="Keeley R.F."/>
            <person name="Kondoff M.R."/>
            <person name="Kussy B.I."/>
            <person name="Lane M.K."/>
            <person name="Lawler S."/>
            <person name="Leigh B.A."/>
            <person name="Lewis C."/>
            <person name="Lostal L.M."/>
            <person name="Marking D."/>
            <person name="Mancera P.A."/>
            <person name="McClenthan E.C."/>
            <person name="McIntyre E.A."/>
            <person name="Mine J.A."/>
            <person name="Modi S."/>
            <person name="Moore B.D."/>
            <person name="Morgan W.A."/>
            <person name="Nelson K.M."/>
            <person name="Nguyen K.N."/>
            <person name="Ogburn N."/>
            <person name="Parrino D.G."/>
            <person name="Pedapudi A.D."/>
            <person name="Pelham R.P."/>
            <person name="Preece A.M."/>
            <person name="Rampersad E.A."/>
            <person name="Richardson J.C."/>
            <person name="Rodgers C.M."/>
            <person name="Schaffer B.L."/>
            <person name="Sheridan N.E."/>
            <person name="Solone M.R."/>
            <person name="Staley Z.R."/>
            <person name="Tabuchi M."/>
            <person name="Waide R.J."/>
            <person name="Wanjugi P.W."/>
            <person name="Young S."/>
            <person name="Clum A."/>
            <person name="Daum C."/>
            <person name="Huntemann M."/>
            <person name="Ivanova N."/>
            <person name="Kyrpides N."/>
            <person name="Mikhailova N."/>
            <person name="Palaniappan K."/>
            <person name="Pillay M."/>
            <person name="Reddy T.B.K."/>
            <person name="Shapiro N."/>
            <person name="Stamatis D."/>
            <person name="Varghese N."/>
            <person name="Woyke T."/>
            <person name="Boden R."/>
            <person name="Freyermuth S.K."/>
            <person name="Kerfeld C.A."/>
        </authorList>
    </citation>
    <scope>NUCLEOTIDE SEQUENCE [LARGE SCALE GENOMIC DNA]</scope>
    <source>
        <strain evidence="16 17">JR-2</strain>
    </source>
</reference>
<evidence type="ECO:0000256" key="5">
    <source>
        <dbReference type="ARBA" id="ARBA00022475"/>
    </source>
</evidence>
<evidence type="ECO:0000256" key="15">
    <source>
        <dbReference type="PIRNR" id="PIRNR004638"/>
    </source>
</evidence>
<proteinExistence type="inferred from homology"/>
<dbReference type="GO" id="GO:0046872">
    <property type="term" value="F:metal ion binding"/>
    <property type="evidence" value="ECO:0007669"/>
    <property type="project" value="UniProtKB-UniRule"/>
</dbReference>
<dbReference type="GO" id="GO:0005886">
    <property type="term" value="C:plasma membrane"/>
    <property type="evidence" value="ECO:0007669"/>
    <property type="project" value="UniProtKB-SubCell"/>
</dbReference>
<feature type="transmembrane region" description="Helical" evidence="14">
    <location>
        <begin position="119"/>
        <end position="137"/>
    </location>
</feature>
<evidence type="ECO:0000256" key="9">
    <source>
        <dbReference type="ARBA" id="ARBA00022989"/>
    </source>
</evidence>
<evidence type="ECO:0000256" key="12">
    <source>
        <dbReference type="ARBA" id="ARBA00023136"/>
    </source>
</evidence>
<evidence type="ECO:0000256" key="11">
    <source>
        <dbReference type="ARBA" id="ARBA00023004"/>
    </source>
</evidence>
<keyword evidence="5 14" id="KW-1003">Cell membrane</keyword>
<dbReference type="AlphaFoldDB" id="A0A410H3H6"/>
<evidence type="ECO:0000256" key="14">
    <source>
        <dbReference type="HAMAP-Rule" id="MF_02239"/>
    </source>
</evidence>
<accession>A0A410H3H6</accession>
<evidence type="ECO:0000256" key="10">
    <source>
        <dbReference type="ARBA" id="ARBA00023002"/>
    </source>
</evidence>
<dbReference type="Proteomes" id="UP000285478">
    <property type="component" value="Chromosome"/>
</dbReference>
<organism evidence="16 17">
    <name type="scientific">Hydrogenovibrio thermophilus</name>
    <dbReference type="NCBI Taxonomy" id="265883"/>
    <lineage>
        <taxon>Bacteria</taxon>
        <taxon>Pseudomonadati</taxon>
        <taxon>Pseudomonadota</taxon>
        <taxon>Gammaproteobacteria</taxon>
        <taxon>Thiotrichales</taxon>
        <taxon>Piscirickettsiaceae</taxon>
        <taxon>Hydrogenovibrio</taxon>
    </lineage>
</organism>
<dbReference type="GO" id="GO:0070818">
    <property type="term" value="F:protoporphyrinogen oxidase activity"/>
    <property type="evidence" value="ECO:0007669"/>
    <property type="project" value="UniProtKB-UniRule"/>
</dbReference>
<keyword evidence="17" id="KW-1185">Reference proteome</keyword>
<keyword evidence="8 14" id="KW-0479">Metal-binding</keyword>
<feature type="transmembrane region" description="Helical" evidence="14">
    <location>
        <begin position="77"/>
        <end position="98"/>
    </location>
</feature>
<evidence type="ECO:0000256" key="13">
    <source>
        <dbReference type="ARBA" id="ARBA00048390"/>
    </source>
</evidence>
<keyword evidence="7 14" id="KW-0812">Transmembrane</keyword>
<comment type="similarity">
    <text evidence="3 14 15">Belongs to the HemJ family.</text>
</comment>
<dbReference type="UniPathway" id="UPA00251">
    <property type="reaction ID" value="UER00324"/>
</dbReference>
<evidence type="ECO:0000256" key="4">
    <source>
        <dbReference type="ARBA" id="ARBA00017504"/>
    </source>
</evidence>
<keyword evidence="9 14" id="KW-1133">Transmembrane helix</keyword>
<dbReference type="PANTHER" id="PTHR40255">
    <property type="entry name" value="UPF0093 MEMBRANE PROTEIN SLR1790"/>
    <property type="match status" value="1"/>
</dbReference>
<feature type="transmembrane region" description="Helical" evidence="14">
    <location>
        <begin position="49"/>
        <end position="71"/>
    </location>
</feature>
<feature type="binding site" description="axial binding residue" evidence="14">
    <location>
        <position position="84"/>
    </location>
    <ligand>
        <name>heme</name>
        <dbReference type="ChEBI" id="CHEBI:30413"/>
    </ligand>
    <ligandPart>
        <name>Fe</name>
        <dbReference type="ChEBI" id="CHEBI:18248"/>
    </ligandPart>
</feature>
<comment type="subcellular location">
    <subcellularLocation>
        <location evidence="1 14">Cell membrane</location>
        <topology evidence="1 14">Multi-pass membrane protein</topology>
    </subcellularLocation>
</comment>
<comment type="function">
    <text evidence="14 15">Catalyzes the oxidation of protoporphyrinogen IX to protoporphyrin IX.</text>
</comment>
<feature type="transmembrane region" description="Helical" evidence="14">
    <location>
        <begin position="6"/>
        <end position="29"/>
    </location>
</feature>
<dbReference type="PIRSF" id="PIRSF004638">
    <property type="entry name" value="UCP004638"/>
    <property type="match status" value="1"/>
</dbReference>
<evidence type="ECO:0000256" key="3">
    <source>
        <dbReference type="ARBA" id="ARBA00006501"/>
    </source>
</evidence>
<dbReference type="RefSeq" id="WP_128384943.1">
    <property type="nucleotide sequence ID" value="NZ_CP035033.1"/>
</dbReference>
<name>A0A410H3H6_9GAMM</name>
<dbReference type="EMBL" id="CP035033">
    <property type="protein sequence ID" value="QAB15473.1"/>
    <property type="molecule type" value="Genomic_DNA"/>
</dbReference>
<gene>
    <name evidence="16" type="ORF">EPV75_07250</name>
</gene>
<keyword evidence="6 14" id="KW-0349">Heme</keyword>
<dbReference type="PANTHER" id="PTHR40255:SF1">
    <property type="entry name" value="PROTOPORPHYRINOGEN IX OXIDASE"/>
    <property type="match status" value="1"/>
</dbReference>
<dbReference type="InterPro" id="IPR005265">
    <property type="entry name" value="HemJ-like"/>
</dbReference>
<dbReference type="EC" id="1.3.99.-" evidence="14 15"/>
<evidence type="ECO:0000313" key="17">
    <source>
        <dbReference type="Proteomes" id="UP000285478"/>
    </source>
</evidence>
<evidence type="ECO:0000256" key="2">
    <source>
        <dbReference type="ARBA" id="ARBA00005073"/>
    </source>
</evidence>
<dbReference type="GO" id="GO:0006782">
    <property type="term" value="P:protoporphyrinogen IX biosynthetic process"/>
    <property type="evidence" value="ECO:0007669"/>
    <property type="project" value="UniProtKB-UniRule"/>
</dbReference>